<comment type="caution">
    <text evidence="1">The sequence shown here is derived from an EMBL/GenBank/DDBJ whole genome shotgun (WGS) entry which is preliminary data.</text>
</comment>
<evidence type="ECO:0000313" key="2">
    <source>
        <dbReference type="Proteomes" id="UP001239167"/>
    </source>
</evidence>
<accession>A0ABT9Y8A0</accession>
<dbReference type="InterPro" id="IPR006487">
    <property type="entry name" value="Phage_lambda_L"/>
</dbReference>
<keyword evidence="2" id="KW-1185">Reference proteome</keyword>
<organism evidence="1 2">
    <name type="scientific">Pectinatus haikarae</name>
    <dbReference type="NCBI Taxonomy" id="349096"/>
    <lineage>
        <taxon>Bacteria</taxon>
        <taxon>Bacillati</taxon>
        <taxon>Bacillota</taxon>
        <taxon>Negativicutes</taxon>
        <taxon>Selenomonadales</taxon>
        <taxon>Selenomonadaceae</taxon>
        <taxon>Pectinatus</taxon>
    </lineage>
</organism>
<proteinExistence type="predicted"/>
<name>A0ABT9Y8A0_9FIRM</name>
<protein>
    <submittedName>
        <fullName evidence="1">Lambda family phage minor tail protein L</fullName>
    </submittedName>
</protein>
<dbReference type="Pfam" id="PF05100">
    <property type="entry name" value="Phage_tail_L"/>
    <property type="match status" value="1"/>
</dbReference>
<dbReference type="RefSeq" id="WP_307224221.1">
    <property type="nucleotide sequence ID" value="NZ_CP116940.1"/>
</dbReference>
<reference evidence="1 2" key="1">
    <citation type="submission" date="2023-07" db="EMBL/GenBank/DDBJ databases">
        <title>Genomic Encyclopedia of Type Strains, Phase IV (KMG-IV): sequencing the most valuable type-strain genomes for metagenomic binning, comparative biology and taxonomic classification.</title>
        <authorList>
            <person name="Goeker M."/>
        </authorList>
    </citation>
    <scope>NUCLEOTIDE SEQUENCE [LARGE SCALE GENOMIC DNA]</scope>
    <source>
        <strain evidence="1 2">DSM 16980</strain>
    </source>
</reference>
<sequence>MQIWSLAGIIEKNKLANDMPFLLLVQVEHSSLTEPIRLARNTEDVSWNGQAWYKFPIEIDSITQDGKEVPSLNLKVSNISGVIQTYIQKYGGFVDATVTIYIIHAAHLGNTTPEFSITLSNNMTQYDENWVTFALTSDKDFAWQYPPNKYNRDFCRWKFKSVRCGYAGSASACNGTLSTCRIASRFGGEPGVESGS</sequence>
<gene>
    <name evidence="1" type="ORF">J2S01_001786</name>
</gene>
<evidence type="ECO:0000313" key="1">
    <source>
        <dbReference type="EMBL" id="MDQ0204064.1"/>
    </source>
</evidence>
<dbReference type="Proteomes" id="UP001239167">
    <property type="component" value="Unassembled WGS sequence"/>
</dbReference>
<dbReference type="EMBL" id="JAUSUE010000012">
    <property type="protein sequence ID" value="MDQ0204064.1"/>
    <property type="molecule type" value="Genomic_DNA"/>
</dbReference>